<dbReference type="Proteomes" id="UP000743370">
    <property type="component" value="Unassembled WGS sequence"/>
</dbReference>
<feature type="region of interest" description="Disordered" evidence="1">
    <location>
        <begin position="1"/>
        <end position="29"/>
    </location>
</feature>
<organism evidence="2 3">
    <name type="scientific">Phaseolus angularis</name>
    <name type="common">Azuki bean</name>
    <name type="synonym">Vigna angularis</name>
    <dbReference type="NCBI Taxonomy" id="3914"/>
    <lineage>
        <taxon>Eukaryota</taxon>
        <taxon>Viridiplantae</taxon>
        <taxon>Streptophyta</taxon>
        <taxon>Embryophyta</taxon>
        <taxon>Tracheophyta</taxon>
        <taxon>Spermatophyta</taxon>
        <taxon>Magnoliopsida</taxon>
        <taxon>eudicotyledons</taxon>
        <taxon>Gunneridae</taxon>
        <taxon>Pentapetalae</taxon>
        <taxon>rosids</taxon>
        <taxon>fabids</taxon>
        <taxon>Fabales</taxon>
        <taxon>Fabaceae</taxon>
        <taxon>Papilionoideae</taxon>
        <taxon>50 kb inversion clade</taxon>
        <taxon>NPAAA clade</taxon>
        <taxon>indigoferoid/millettioid clade</taxon>
        <taxon>Phaseoleae</taxon>
        <taxon>Vigna</taxon>
    </lineage>
</organism>
<accession>A0A8T0KKJ0</accession>
<reference evidence="2 3" key="1">
    <citation type="submission" date="2020-05" db="EMBL/GenBank/DDBJ databases">
        <title>Vigna angularis (adzuki bean) Var. LongXiaoDou No. 4 denovo assembly.</title>
        <authorList>
            <person name="Xiang H."/>
        </authorList>
    </citation>
    <scope>NUCLEOTIDE SEQUENCE [LARGE SCALE GENOMIC DNA]</scope>
    <source>
        <tissue evidence="2">Leaf</tissue>
    </source>
</reference>
<feature type="compositionally biased region" description="Polar residues" evidence="1">
    <location>
        <begin position="151"/>
        <end position="165"/>
    </location>
</feature>
<feature type="region of interest" description="Disordered" evidence="1">
    <location>
        <begin position="42"/>
        <end position="96"/>
    </location>
</feature>
<name>A0A8T0KKJ0_PHAAN</name>
<gene>
    <name evidence="2" type="ORF">HKW66_Vig0103690</name>
</gene>
<comment type="caution">
    <text evidence="2">The sequence shown here is derived from an EMBL/GenBank/DDBJ whole genome shotgun (WGS) entry which is preliminary data.</text>
</comment>
<feature type="compositionally biased region" description="Basic and acidic residues" evidence="1">
    <location>
        <begin position="16"/>
        <end position="29"/>
    </location>
</feature>
<feature type="region of interest" description="Disordered" evidence="1">
    <location>
        <begin position="114"/>
        <end position="165"/>
    </location>
</feature>
<dbReference type="AlphaFoldDB" id="A0A8T0KKJ0"/>
<evidence type="ECO:0000256" key="1">
    <source>
        <dbReference type="SAM" id="MobiDB-lite"/>
    </source>
</evidence>
<feature type="compositionally biased region" description="Basic and acidic residues" evidence="1">
    <location>
        <begin position="42"/>
        <end position="74"/>
    </location>
</feature>
<proteinExistence type="predicted"/>
<evidence type="ECO:0000313" key="3">
    <source>
        <dbReference type="Proteomes" id="UP000743370"/>
    </source>
</evidence>
<protein>
    <submittedName>
        <fullName evidence="2">Uncharacterized protein</fullName>
    </submittedName>
</protein>
<dbReference type="EMBL" id="JABFOF010000004">
    <property type="protein sequence ID" value="KAG2399778.1"/>
    <property type="molecule type" value="Genomic_DNA"/>
</dbReference>
<feature type="compositionally biased region" description="Polar residues" evidence="1">
    <location>
        <begin position="116"/>
        <end position="130"/>
    </location>
</feature>
<sequence>MSMDDPAEMMRVLQQKMDEMQQRHEEEMAAVKADCEARIAREMGRLDKGERVKDKGKGVEGERPPPDTEGDKTWRPSGSEAEESKDRLPYQTPSRRVFQREQLSAWLGDIVKGSSALPNSKPASVPTRTTLGLVGRHRKRIVRPTKLQAGECSNENNSRLGGATS</sequence>
<evidence type="ECO:0000313" key="2">
    <source>
        <dbReference type="EMBL" id="KAG2399778.1"/>
    </source>
</evidence>